<sequence>MNPYELQGNTSTSRLTARKQSIITQTARHRKKGPMAPPRRLLQAAGEGNLPLFKMIAHTMDAGKGRLRETVEAVRDCGTGALHIAAGRGNLWVCAYLVEELRVDINTVDEESGGDTPLAYAVRGGGVNTVRYLLDHGANPDMSDNKGSTPLHLAAARGASVNGVGTEAPLITAATNSLTNFYKCLLDAGADPHVRDNFGHLPVEIAAYNNRWKDVEILLAVTSPVPYVHDWSIDGVTGYAKSVPAAVEDYIIYRLKPNDLKLAGDKAYIGEDYVATIKCYSMATLQFPDDATQYLSRSLCWLKMGKGDQALKDAQICTIMHPEWAQAYFLQGAALMLLKVYGEACNAFFYALKLNPANVEIHDALRSNLEKLQSFMNPFEEWVPMVDDATTECFFVHMVSWVKADLLSLQEPPVQMNRSFSVLSGSSSFHHPRQLRRAQCFTMTNGFAIAAPATSVGTTLGLRWDGGRGCDGRA</sequence>
<evidence type="ECO:0000256" key="1">
    <source>
        <dbReference type="PROSITE-ProRule" id="PRU00023"/>
    </source>
</evidence>
<dbReference type="Pfam" id="PF12796">
    <property type="entry name" value="Ank_2"/>
    <property type="match status" value="1"/>
</dbReference>
<feature type="domain" description="Serine/threonine-protein kinase BSK1-like TPR repeats" evidence="4">
    <location>
        <begin position="260"/>
        <end position="331"/>
    </location>
</feature>
<protein>
    <recommendedName>
        <fullName evidence="4">Serine/threonine-protein kinase BSK1-like TPR repeats domain-containing protein</fullName>
    </recommendedName>
</protein>
<dbReference type="PANTHER" id="PTHR46224:SF48">
    <property type="entry name" value="OS02G0493050 PROTEIN"/>
    <property type="match status" value="1"/>
</dbReference>
<feature type="region of interest" description="Disordered" evidence="3">
    <location>
        <begin position="1"/>
        <end position="37"/>
    </location>
</feature>
<dbReference type="SMART" id="SM00248">
    <property type="entry name" value="ANK"/>
    <property type="match status" value="3"/>
</dbReference>
<organism evidence="5 6">
    <name type="scientific">Eleusine coracana subsp. coracana</name>
    <dbReference type="NCBI Taxonomy" id="191504"/>
    <lineage>
        <taxon>Eukaryota</taxon>
        <taxon>Viridiplantae</taxon>
        <taxon>Streptophyta</taxon>
        <taxon>Embryophyta</taxon>
        <taxon>Tracheophyta</taxon>
        <taxon>Spermatophyta</taxon>
        <taxon>Magnoliopsida</taxon>
        <taxon>Liliopsida</taxon>
        <taxon>Poales</taxon>
        <taxon>Poaceae</taxon>
        <taxon>PACMAD clade</taxon>
        <taxon>Chloridoideae</taxon>
        <taxon>Cynodonteae</taxon>
        <taxon>Eleusininae</taxon>
        <taxon>Eleusine</taxon>
    </lineage>
</organism>
<dbReference type="InterPro" id="IPR002110">
    <property type="entry name" value="Ankyrin_rpt"/>
</dbReference>
<keyword evidence="6" id="KW-1185">Reference proteome</keyword>
<evidence type="ECO:0000259" key="4">
    <source>
        <dbReference type="Pfam" id="PF25575"/>
    </source>
</evidence>
<dbReference type="SUPFAM" id="SSF48403">
    <property type="entry name" value="Ankyrin repeat"/>
    <property type="match status" value="1"/>
</dbReference>
<feature type="compositionally biased region" description="Polar residues" evidence="3">
    <location>
        <begin position="7"/>
        <end position="26"/>
    </location>
</feature>
<dbReference type="PANTHER" id="PTHR46224">
    <property type="entry name" value="ANKYRIN REPEAT FAMILY PROTEIN"/>
    <property type="match status" value="1"/>
</dbReference>
<dbReference type="Pfam" id="PF25575">
    <property type="entry name" value="TPR_BSK1_C"/>
    <property type="match status" value="1"/>
</dbReference>
<evidence type="ECO:0000313" key="5">
    <source>
        <dbReference type="EMBL" id="GJM85041.1"/>
    </source>
</evidence>
<feature type="repeat" description="ANK" evidence="1">
    <location>
        <begin position="146"/>
        <end position="197"/>
    </location>
</feature>
<reference evidence="5" key="1">
    <citation type="journal article" date="2018" name="DNA Res.">
        <title>Multiple hybrid de novo genome assembly of finger millet, an orphan allotetraploid crop.</title>
        <authorList>
            <person name="Hatakeyama M."/>
            <person name="Aluri S."/>
            <person name="Balachadran M.T."/>
            <person name="Sivarajan S.R."/>
            <person name="Patrignani A."/>
            <person name="Gruter S."/>
            <person name="Poveda L."/>
            <person name="Shimizu-Inatsugi R."/>
            <person name="Baeten J."/>
            <person name="Francoijs K.J."/>
            <person name="Nataraja K.N."/>
            <person name="Reddy Y.A.N."/>
            <person name="Phadnis S."/>
            <person name="Ravikumar R.L."/>
            <person name="Schlapbach R."/>
            <person name="Sreeman S.M."/>
            <person name="Shimizu K.K."/>
        </authorList>
    </citation>
    <scope>NUCLEOTIDE SEQUENCE</scope>
</reference>
<dbReference type="InterPro" id="IPR036770">
    <property type="entry name" value="Ankyrin_rpt-contain_sf"/>
</dbReference>
<dbReference type="EMBL" id="BQKI01000001">
    <property type="protein sequence ID" value="GJM85041.1"/>
    <property type="molecule type" value="Genomic_DNA"/>
</dbReference>
<dbReference type="InterPro" id="IPR051616">
    <property type="entry name" value="Cul2-RING_E3_ligase_SR"/>
</dbReference>
<dbReference type="SMART" id="SM00028">
    <property type="entry name" value="TPR"/>
    <property type="match status" value="3"/>
</dbReference>
<dbReference type="SUPFAM" id="SSF48452">
    <property type="entry name" value="TPR-like"/>
    <property type="match status" value="1"/>
</dbReference>
<dbReference type="PROSITE" id="PS50005">
    <property type="entry name" value="TPR"/>
    <property type="match status" value="1"/>
</dbReference>
<accession>A0AAV5BFR1</accession>
<dbReference type="PROSITE" id="PS50297">
    <property type="entry name" value="ANK_REP_REGION"/>
    <property type="match status" value="1"/>
</dbReference>
<evidence type="ECO:0000313" key="6">
    <source>
        <dbReference type="Proteomes" id="UP001054889"/>
    </source>
</evidence>
<dbReference type="InterPro" id="IPR019734">
    <property type="entry name" value="TPR_rpt"/>
</dbReference>
<keyword evidence="2" id="KW-0802">TPR repeat</keyword>
<evidence type="ECO:0000256" key="2">
    <source>
        <dbReference type="PROSITE-ProRule" id="PRU00339"/>
    </source>
</evidence>
<proteinExistence type="predicted"/>
<dbReference type="Proteomes" id="UP001054889">
    <property type="component" value="Unassembled WGS sequence"/>
</dbReference>
<reference evidence="5" key="2">
    <citation type="submission" date="2021-12" db="EMBL/GenBank/DDBJ databases">
        <title>Resequencing data analysis of finger millet.</title>
        <authorList>
            <person name="Hatakeyama M."/>
            <person name="Aluri S."/>
            <person name="Balachadran M.T."/>
            <person name="Sivarajan S.R."/>
            <person name="Poveda L."/>
            <person name="Shimizu-Inatsugi R."/>
            <person name="Schlapbach R."/>
            <person name="Sreeman S.M."/>
            <person name="Shimizu K.K."/>
        </authorList>
    </citation>
    <scope>NUCLEOTIDE SEQUENCE</scope>
</reference>
<dbReference type="InterPro" id="IPR058209">
    <property type="entry name" value="TPR_BSK1_C"/>
</dbReference>
<keyword evidence="1" id="KW-0040">ANK repeat</keyword>
<dbReference type="PROSITE" id="PS50088">
    <property type="entry name" value="ANK_REPEAT"/>
    <property type="match status" value="2"/>
</dbReference>
<name>A0AAV5BFR1_ELECO</name>
<gene>
    <name evidence="5" type="primary">ga00769</name>
    <name evidence="5" type="ORF">PR202_ga00769</name>
</gene>
<comment type="caution">
    <text evidence="5">The sequence shown here is derived from an EMBL/GenBank/DDBJ whole genome shotgun (WGS) entry which is preliminary data.</text>
</comment>
<dbReference type="AlphaFoldDB" id="A0AAV5BFR1"/>
<evidence type="ECO:0000256" key="3">
    <source>
        <dbReference type="SAM" id="MobiDB-lite"/>
    </source>
</evidence>
<feature type="repeat" description="TPR" evidence="2">
    <location>
        <begin position="325"/>
        <end position="358"/>
    </location>
</feature>
<dbReference type="Gene3D" id="1.25.40.10">
    <property type="entry name" value="Tetratricopeptide repeat domain"/>
    <property type="match status" value="1"/>
</dbReference>
<feature type="repeat" description="ANK" evidence="1">
    <location>
        <begin position="113"/>
        <end position="145"/>
    </location>
</feature>
<dbReference type="InterPro" id="IPR011990">
    <property type="entry name" value="TPR-like_helical_dom_sf"/>
</dbReference>
<dbReference type="Gene3D" id="1.25.40.20">
    <property type="entry name" value="Ankyrin repeat-containing domain"/>
    <property type="match status" value="3"/>
</dbReference>